<feature type="compositionally biased region" description="Low complexity" evidence="1">
    <location>
        <begin position="653"/>
        <end position="662"/>
    </location>
</feature>
<feature type="compositionally biased region" description="Low complexity" evidence="1">
    <location>
        <begin position="724"/>
        <end position="749"/>
    </location>
</feature>
<evidence type="ECO:0000256" key="3">
    <source>
        <dbReference type="SAM" id="SignalP"/>
    </source>
</evidence>
<keyword evidence="3" id="KW-0732">Signal</keyword>
<evidence type="ECO:0000256" key="1">
    <source>
        <dbReference type="SAM" id="MobiDB-lite"/>
    </source>
</evidence>
<protein>
    <recommendedName>
        <fullName evidence="6">TrbL/VirB6 plasmid conjugal transfer protein</fullName>
    </recommendedName>
</protein>
<sequence length="796" mass="78862">MKASSVWRTLLALVVVSGVGAALAAGLPAECNVDPSPAGNLTLTAFLPNAPCMLAETTLTWGQWGLWKAIASVGVTLCWALFIWKAVLLGMTGKIEQAAMPLMLTIAMTGIVGPAALGKGVLPELQAQGLSAFNSIYMAASGVGNSALSNGPMSVKAKTAKLGQNIALLIARASYATDIEAHIQAISAGTEPGNIADPNLVSTLYSQRVQQDNAAATSLFDPNTAVFNIGYLLLYGLFAVFAAVIATIGVTLQLALLMLPIALALLPSGKYSPVAMIGATYLAGLLTVVVMPLMVSTVAMIGLSIPADRLTPVVTTMNADVKANLEHYQATIQTGCDWSDIGCSIDKTVISPIKTDLATFKELLSQVLLAFAATLVGLGVATSILRRPPAFLSSLLNIAGGGESSGVPTNALSAGLRMMAGGQMMQQLVQRGMAGTQAAQRVAAAGRGSASGSAGAGGASGGGGGPSGVGGGSGAPSPTVNTSSAGAASAPMSSGSGTVPPPSASGAGAGGSSFTQSYAAARQRGAGTWAATAAARLESSVVPRVAAAPGAAAAHLRGVAQGARAAATTKVWDSALGQGGNERVQAAWSTVKATQQADPGRPTPAPPANVDDNELYGKGQGRPRTNQQLVTPATAGSAQASATTRQHSVTRGARAATVRATPVPVPAPAPTPVPASTAAAPARVATAAASRKVPGVTTSTSMPPAAAPVPAPVASPVAAPAPAPVAAVSPSRASVSASRNVGGVSTSAPAPAPVPTPTASAPVVTPPSPAPLTPPPNRNEVARARLVTPKQPEGEG</sequence>
<feature type="region of interest" description="Disordered" evidence="1">
    <location>
        <begin position="695"/>
        <end position="796"/>
    </location>
</feature>
<feature type="compositionally biased region" description="Pro residues" evidence="1">
    <location>
        <begin position="663"/>
        <end position="673"/>
    </location>
</feature>
<feature type="transmembrane region" description="Helical" evidence="2">
    <location>
        <begin position="363"/>
        <end position="385"/>
    </location>
</feature>
<dbReference type="RefSeq" id="WP_189091365.1">
    <property type="nucleotide sequence ID" value="NZ_BMQL01000018.1"/>
</dbReference>
<keyword evidence="2" id="KW-0472">Membrane</keyword>
<feature type="compositionally biased region" description="Pro residues" evidence="1">
    <location>
        <begin position="705"/>
        <end position="723"/>
    </location>
</feature>
<gene>
    <name evidence="4" type="ORF">GCM10008957_30370</name>
</gene>
<feature type="transmembrane region" description="Helical" evidence="2">
    <location>
        <begin position="278"/>
        <end position="305"/>
    </location>
</feature>
<keyword evidence="2" id="KW-1133">Transmembrane helix</keyword>
<feature type="transmembrane region" description="Helical" evidence="2">
    <location>
        <begin position="99"/>
        <end position="117"/>
    </location>
</feature>
<proteinExistence type="predicted"/>
<dbReference type="EMBL" id="BMQL01000018">
    <property type="protein sequence ID" value="GGR15553.1"/>
    <property type="molecule type" value="Genomic_DNA"/>
</dbReference>
<keyword evidence="2" id="KW-0812">Transmembrane</keyword>
<feature type="compositionally biased region" description="Pro residues" evidence="1">
    <location>
        <begin position="764"/>
        <end position="777"/>
    </location>
</feature>
<evidence type="ECO:0000313" key="5">
    <source>
        <dbReference type="Proteomes" id="UP000603865"/>
    </source>
</evidence>
<keyword evidence="5" id="KW-1185">Reference proteome</keyword>
<feature type="region of interest" description="Disordered" evidence="1">
    <location>
        <begin position="588"/>
        <end position="678"/>
    </location>
</feature>
<feature type="compositionally biased region" description="Low complexity" evidence="1">
    <location>
        <begin position="475"/>
        <end position="498"/>
    </location>
</feature>
<dbReference type="AlphaFoldDB" id="A0A918CAJ2"/>
<reference evidence="4" key="1">
    <citation type="journal article" date="2014" name="Int. J. Syst. Evol. Microbiol.">
        <title>Complete genome sequence of Corynebacterium casei LMG S-19264T (=DSM 44701T), isolated from a smear-ripened cheese.</title>
        <authorList>
            <consortium name="US DOE Joint Genome Institute (JGI-PGF)"/>
            <person name="Walter F."/>
            <person name="Albersmeier A."/>
            <person name="Kalinowski J."/>
            <person name="Ruckert C."/>
        </authorList>
    </citation>
    <scope>NUCLEOTIDE SEQUENCE</scope>
    <source>
        <strain evidence="4">JCM 31311</strain>
    </source>
</reference>
<organism evidence="4 5">
    <name type="scientific">Deinococcus ruber</name>
    <dbReference type="NCBI Taxonomy" id="1848197"/>
    <lineage>
        <taxon>Bacteria</taxon>
        <taxon>Thermotogati</taxon>
        <taxon>Deinococcota</taxon>
        <taxon>Deinococci</taxon>
        <taxon>Deinococcales</taxon>
        <taxon>Deinococcaceae</taxon>
        <taxon>Deinococcus</taxon>
    </lineage>
</organism>
<feature type="transmembrane region" description="Helical" evidence="2">
    <location>
        <begin position="66"/>
        <end position="87"/>
    </location>
</feature>
<feature type="compositionally biased region" description="Polar residues" evidence="1">
    <location>
        <begin position="588"/>
        <end position="597"/>
    </location>
</feature>
<dbReference type="PANTHER" id="PTHR48125">
    <property type="entry name" value="LP07818P1"/>
    <property type="match status" value="1"/>
</dbReference>
<reference evidence="4" key="2">
    <citation type="submission" date="2020-09" db="EMBL/GenBank/DDBJ databases">
        <authorList>
            <person name="Sun Q."/>
            <person name="Ohkuma M."/>
        </authorList>
    </citation>
    <scope>NUCLEOTIDE SEQUENCE</scope>
    <source>
        <strain evidence="4">JCM 31311</strain>
    </source>
</reference>
<accession>A0A918CAJ2</accession>
<evidence type="ECO:0000256" key="2">
    <source>
        <dbReference type="SAM" id="Phobius"/>
    </source>
</evidence>
<name>A0A918CAJ2_9DEIO</name>
<feature type="chain" id="PRO_5038069208" description="TrbL/VirB6 plasmid conjugal transfer protein" evidence="3">
    <location>
        <begin position="25"/>
        <end position="796"/>
    </location>
</feature>
<feature type="region of interest" description="Disordered" evidence="1">
    <location>
        <begin position="449"/>
        <end position="513"/>
    </location>
</feature>
<feature type="compositionally biased region" description="Gly residues" evidence="1">
    <location>
        <begin position="454"/>
        <end position="474"/>
    </location>
</feature>
<evidence type="ECO:0008006" key="6">
    <source>
        <dbReference type="Google" id="ProtNLM"/>
    </source>
</evidence>
<comment type="caution">
    <text evidence="4">The sequence shown here is derived from an EMBL/GenBank/DDBJ whole genome shotgun (WGS) entry which is preliminary data.</text>
</comment>
<feature type="signal peptide" evidence="3">
    <location>
        <begin position="1"/>
        <end position="24"/>
    </location>
</feature>
<evidence type="ECO:0000313" key="4">
    <source>
        <dbReference type="EMBL" id="GGR15553.1"/>
    </source>
</evidence>
<feature type="transmembrane region" description="Helical" evidence="2">
    <location>
        <begin position="233"/>
        <end position="266"/>
    </location>
</feature>
<dbReference type="PANTHER" id="PTHR48125:SF12">
    <property type="entry name" value="AT HOOK TRANSCRIPTION FACTOR FAMILY-RELATED"/>
    <property type="match status" value="1"/>
</dbReference>
<dbReference type="Proteomes" id="UP000603865">
    <property type="component" value="Unassembled WGS sequence"/>
</dbReference>
<feature type="compositionally biased region" description="Low complexity" evidence="1">
    <location>
        <begin position="631"/>
        <end position="644"/>
    </location>
</feature>